<feature type="region of interest" description="Disordered" evidence="9">
    <location>
        <begin position="1"/>
        <end position="49"/>
    </location>
</feature>
<dbReference type="Gene3D" id="3.40.50.300">
    <property type="entry name" value="P-loop containing nucleotide triphosphate hydrolases"/>
    <property type="match status" value="1"/>
</dbReference>
<keyword evidence="4" id="KW-0238">DNA-binding</keyword>
<evidence type="ECO:0000256" key="2">
    <source>
        <dbReference type="ARBA" id="ARBA00022741"/>
    </source>
</evidence>
<evidence type="ECO:0000256" key="1">
    <source>
        <dbReference type="ARBA" id="ARBA00006474"/>
    </source>
</evidence>
<keyword evidence="2 7" id="KW-0547">Nucleotide-binding</keyword>
<dbReference type="InterPro" id="IPR050206">
    <property type="entry name" value="FtsK/SpoIIIE/SftA"/>
</dbReference>
<dbReference type="SMART" id="SM00382">
    <property type="entry name" value="AAA"/>
    <property type="match status" value="1"/>
</dbReference>
<keyword evidence="8" id="KW-0175">Coiled coil</keyword>
<feature type="compositionally biased region" description="Pro residues" evidence="9">
    <location>
        <begin position="15"/>
        <end position="36"/>
    </location>
</feature>
<comment type="function">
    <text evidence="5">Essential cell division protein that coordinates cell division and chromosome segregation. The N-terminus is involved in assembly of the cell-division machinery. The C-terminus functions as a DNA motor that moves dsDNA in an ATP-dependent manner towards the dif recombination site, which is located within the replication terminus region. Translocation stops specifically at Xer-dif sites, where FtsK interacts with the Xer recombinase, allowing activation of chromosome unlinking by recombination. FtsK orienting polar sequences (KOPS) guide the direction of DNA translocation. FtsK can remove proteins from DNA as it translocates, but translocation stops specifically at XerCD-dif site, thereby preventing removal of XerC and XerD from dif.</text>
</comment>
<dbReference type="Proteomes" id="UP001404845">
    <property type="component" value="Unassembled WGS sequence"/>
</dbReference>
<feature type="region of interest" description="Disordered" evidence="9">
    <location>
        <begin position="966"/>
        <end position="997"/>
    </location>
</feature>
<evidence type="ECO:0000256" key="6">
    <source>
        <dbReference type="ARBA" id="ARBA00025923"/>
    </source>
</evidence>
<comment type="caution">
    <text evidence="11">The sequence shown here is derived from an EMBL/GenBank/DDBJ whole genome shotgun (WGS) entry which is preliminary data.</text>
</comment>
<accession>A0ABU9ZH59</accession>
<dbReference type="PROSITE" id="PS50901">
    <property type="entry name" value="FTSK"/>
    <property type="match status" value="1"/>
</dbReference>
<dbReference type="InterPro" id="IPR018541">
    <property type="entry name" value="Ftsk_gamma"/>
</dbReference>
<proteinExistence type="inferred from homology"/>
<dbReference type="InterPro" id="IPR003593">
    <property type="entry name" value="AAA+_ATPase"/>
</dbReference>
<feature type="domain" description="FtsK" evidence="10">
    <location>
        <begin position="691"/>
        <end position="910"/>
    </location>
</feature>
<feature type="coiled-coil region" evidence="8">
    <location>
        <begin position="199"/>
        <end position="249"/>
    </location>
</feature>
<evidence type="ECO:0000259" key="10">
    <source>
        <dbReference type="PROSITE" id="PS50901"/>
    </source>
</evidence>
<comment type="subunit">
    <text evidence="6">Homohexamer. Forms a ring that surrounds DNA.</text>
</comment>
<dbReference type="EMBL" id="JAQYXL010000001">
    <property type="protein sequence ID" value="MEN3230747.1"/>
    <property type="molecule type" value="Genomic_DNA"/>
</dbReference>
<name>A0ABU9ZH59_9HYPH</name>
<evidence type="ECO:0000313" key="12">
    <source>
        <dbReference type="Proteomes" id="UP001404845"/>
    </source>
</evidence>
<gene>
    <name evidence="11" type="ORF">PUR21_24510</name>
</gene>
<organism evidence="11 12">
    <name type="scientific">Methylorubrum rhodesianum</name>
    <dbReference type="NCBI Taxonomy" id="29427"/>
    <lineage>
        <taxon>Bacteria</taxon>
        <taxon>Pseudomonadati</taxon>
        <taxon>Pseudomonadota</taxon>
        <taxon>Alphaproteobacteria</taxon>
        <taxon>Hyphomicrobiales</taxon>
        <taxon>Methylobacteriaceae</taxon>
        <taxon>Methylorubrum</taxon>
    </lineage>
</organism>
<keyword evidence="3 7" id="KW-0067">ATP-binding</keyword>
<dbReference type="Pfam" id="PF01580">
    <property type="entry name" value="FtsK_SpoIIIE"/>
    <property type="match status" value="1"/>
</dbReference>
<dbReference type="PANTHER" id="PTHR22683">
    <property type="entry name" value="SPORULATION PROTEIN RELATED"/>
    <property type="match status" value="1"/>
</dbReference>
<feature type="region of interest" description="Disordered" evidence="9">
    <location>
        <begin position="421"/>
        <end position="447"/>
    </location>
</feature>
<dbReference type="Gene3D" id="1.10.10.10">
    <property type="entry name" value="Winged helix-like DNA-binding domain superfamily/Winged helix DNA-binding domain"/>
    <property type="match status" value="1"/>
</dbReference>
<dbReference type="SMART" id="SM00843">
    <property type="entry name" value="Ftsk_gamma"/>
    <property type="match status" value="1"/>
</dbReference>
<evidence type="ECO:0000256" key="3">
    <source>
        <dbReference type="ARBA" id="ARBA00022840"/>
    </source>
</evidence>
<dbReference type="PANTHER" id="PTHR22683:SF41">
    <property type="entry name" value="DNA TRANSLOCASE FTSK"/>
    <property type="match status" value="1"/>
</dbReference>
<evidence type="ECO:0000313" key="11">
    <source>
        <dbReference type="EMBL" id="MEN3230747.1"/>
    </source>
</evidence>
<feature type="compositionally biased region" description="Pro residues" evidence="9">
    <location>
        <begin position="428"/>
        <end position="444"/>
    </location>
</feature>
<comment type="similarity">
    <text evidence="1">Belongs to the FtsK/SpoIIIE/SftA family.</text>
</comment>
<evidence type="ECO:0000256" key="8">
    <source>
        <dbReference type="SAM" id="Coils"/>
    </source>
</evidence>
<dbReference type="InterPro" id="IPR002543">
    <property type="entry name" value="FtsK_dom"/>
</dbReference>
<dbReference type="Pfam" id="PF17854">
    <property type="entry name" value="FtsK_alpha"/>
    <property type="match status" value="1"/>
</dbReference>
<dbReference type="SUPFAM" id="SSF46785">
    <property type="entry name" value="Winged helix' DNA-binding domain"/>
    <property type="match status" value="1"/>
</dbReference>
<feature type="region of interest" description="Disordered" evidence="9">
    <location>
        <begin position="95"/>
        <end position="123"/>
    </location>
</feature>
<dbReference type="InterPro" id="IPR036388">
    <property type="entry name" value="WH-like_DNA-bd_sf"/>
</dbReference>
<dbReference type="RefSeq" id="WP_183667067.1">
    <property type="nucleotide sequence ID" value="NZ_JACHOS010000003.1"/>
</dbReference>
<evidence type="ECO:0000256" key="4">
    <source>
        <dbReference type="ARBA" id="ARBA00023125"/>
    </source>
</evidence>
<evidence type="ECO:0000256" key="7">
    <source>
        <dbReference type="PROSITE-ProRule" id="PRU00289"/>
    </source>
</evidence>
<dbReference type="InterPro" id="IPR041027">
    <property type="entry name" value="FtsK_alpha"/>
</dbReference>
<dbReference type="SUPFAM" id="SSF52540">
    <property type="entry name" value="P-loop containing nucleoside triphosphate hydrolases"/>
    <property type="match status" value="1"/>
</dbReference>
<evidence type="ECO:0000256" key="5">
    <source>
        <dbReference type="ARBA" id="ARBA00024784"/>
    </source>
</evidence>
<dbReference type="InterPro" id="IPR027417">
    <property type="entry name" value="P-loop_NTPase"/>
</dbReference>
<keyword evidence="12" id="KW-1185">Reference proteome</keyword>
<sequence length="1093" mass="115679">MSLRSNLARRIAGAPPAPPRALPHALPHPLPHPTLPQPGAEGFDAGSVPSWLVPPGTMLGRAPAAQEAWTSDAWASDAWAPATGEGPFEMPAPAHPGQTYGDGGSELPFESRIDPRASGPGVLVRTPRRPAAIAPEAGVVPVPPALPAALPAPAGSHGAPQPPLPEAVRFTRTPDTVLMERRRQALEAEREAQARAQALLDAQAAAQAAALEAQRAREAAEREAAERAAQLAAEEAEAARLRAEQAVSEVPSWRRPFVPPPGVSFFRTPDRRPKPVVPMQGTGVAPQPALATEAAQIEAPRLDNAAPESLPAAVPVAAEAAEAAASAAPLYAPFIPPVPAEPSDWSDVPDWSALHGWFGPAEAMVEVAEPVAPAAPRPALNAMAARAAIRPARSTLAESAPPAVTSVPAAPAPAPFAARPVTAQAAPSPIPTPPAPQLPSPAPQAAPLTIPARPVLLRTKSGAEAVEEPVLETVPEVAQETIQATIQETIQEAAQESAAEAADTFEEADAEFLIANEPGLEPEPENRPRAILPERPMLIPAGRHLEASFVGNADYELPSLELLAEPPLPDGEEVDADELEQNALNLQQTVQDFGVRGDILAVRPGPVVTLYELEPAPGTKSSRVIGLSDDIARSMSAVSARVAVVPGRNVIGIELPNPVRETVYLRELLASVDFVETKHKLALCLGKNIGGEPIIADLARMPHLLVAGTTGSGKSVAINTMILSLLYRLKPEECRLIMVDPKMLELSVYDGIPHLLSPVVIDPKKAVIALKWAVREMEERYKKMSKISVRNIDGYNARMKEARERGEIITRTVQTGFDRTTGEAVFEEQEMDLSALPYIVIVVDEMADLMMVAGKDIEGAIQRLAQMARAAGIHLIMATQRPSVDVITGTIKANFPTRISFQVTSKIDSRTILGEMGAEQLLGQGDMLFMAGGGRTTRVHGPFCSDSEVETVVAHLKRQGRPSYLEAVTADDGSSDQPEKPAKGSRAAAKAEKDDFADAEEADAPVFDIGAFAATAGAEGGELYEQAIAVVLRDRKASTSYIQRRLQIGYNRAASIMERMEIEGIVGPANHAGKREILVEGLAGAPAGGYDDE</sequence>
<feature type="binding site" evidence="7">
    <location>
        <begin position="708"/>
        <end position="715"/>
    </location>
    <ligand>
        <name>ATP</name>
        <dbReference type="ChEBI" id="CHEBI:30616"/>
    </ligand>
</feature>
<dbReference type="CDD" id="cd01127">
    <property type="entry name" value="TrwB_TraG_TraD_VirD4"/>
    <property type="match status" value="1"/>
</dbReference>
<reference evidence="11 12" key="1">
    <citation type="journal article" date="2023" name="PLoS ONE">
        <title>Complete genome assembly of Hawai'i environmental nontuberculous mycobacteria reveals unexpected co-isolation with methylobacteria.</title>
        <authorList>
            <person name="Hendrix J."/>
            <person name="Epperson L.E."/>
            <person name="Tong E.I."/>
            <person name="Chan Y.L."/>
            <person name="Hasan N.A."/>
            <person name="Dawrs S.N."/>
            <person name="Norton G.J."/>
            <person name="Virdi R."/>
            <person name="Crooks J.L."/>
            <person name="Chan E.D."/>
            <person name="Honda J.R."/>
            <person name="Strong M."/>
        </authorList>
    </citation>
    <scope>NUCLEOTIDE SEQUENCE [LARGE SCALE GENOMIC DNA]</scope>
    <source>
        <strain evidence="11 12">NJH_HI01</strain>
    </source>
</reference>
<dbReference type="InterPro" id="IPR036390">
    <property type="entry name" value="WH_DNA-bd_sf"/>
</dbReference>
<protein>
    <submittedName>
        <fullName evidence="11">DNA translocase FtsK</fullName>
    </submittedName>
</protein>
<dbReference type="Pfam" id="PF09397">
    <property type="entry name" value="FtsK_gamma"/>
    <property type="match status" value="1"/>
</dbReference>
<evidence type="ECO:0000256" key="9">
    <source>
        <dbReference type="SAM" id="MobiDB-lite"/>
    </source>
</evidence>
<dbReference type="Gene3D" id="3.30.980.40">
    <property type="match status" value="1"/>
</dbReference>